<feature type="signal peptide" evidence="1">
    <location>
        <begin position="1"/>
        <end position="25"/>
    </location>
</feature>
<dbReference type="Proteomes" id="UP000069030">
    <property type="component" value="Chromosome"/>
</dbReference>
<name>A0AAI8C649_9FLAO</name>
<reference evidence="2 3" key="1">
    <citation type="journal article" date="2016" name="J. Zhejiang Univ. Sci. B">
        <title>Antibiotic resistance mechanisms of Myroides sp.</title>
        <authorList>
            <person name="Hu S."/>
            <person name="Yuan S."/>
            <person name="Qu H."/>
            <person name="Jiang T."/>
            <person name="Zhou Y."/>
            <person name="Wang M."/>
            <person name="Ming D."/>
        </authorList>
    </citation>
    <scope>NUCLEOTIDE SEQUENCE [LARGE SCALE GENOMIC DNA]</scope>
    <source>
        <strain evidence="2 3">PR63039</strain>
    </source>
</reference>
<feature type="chain" id="PRO_5042616564" evidence="1">
    <location>
        <begin position="26"/>
        <end position="448"/>
    </location>
</feature>
<dbReference type="EMBL" id="CP013690">
    <property type="protein sequence ID" value="ALU27378.1"/>
    <property type="molecule type" value="Genomic_DNA"/>
</dbReference>
<evidence type="ECO:0000256" key="1">
    <source>
        <dbReference type="SAM" id="SignalP"/>
    </source>
</evidence>
<accession>A0AAI8C649</accession>
<protein>
    <submittedName>
        <fullName evidence="2">Uncharacterized protein</fullName>
    </submittedName>
</protein>
<sequence length="448" mass="52030">MNIFNTSIKSILLLFIFLFPSFIMAQSPVILDKITSLDSYKKLYETNTFDHNNSYFKSNDKGQWNNIPIKEVYFYEDYLMCSIDTSVKNTAKRLASYLEKTYPDNLMVEEDYSERIYKVATRDFTFVFTAKVKEGKEIVEDTRGELKISFNKVFDNPLANISDQLKVNKNGLICQLQVECYNVVPAIFADGVPILSKNKKDRYSHYETVTLNKYILNPEASIDLSFIITPGIDDKGNIMTKIPKKSYAKMVLEYVNAKGDIIKTVDVFNNEAYVTDTIVSDDGTRYSHYIGTEDYTKKDIRFNHQLTAPVDYKLTGWSKGKDLRKEKNLEQQIKQFYADYAALILSGDINKITSLLYDFYQEKYTYNYNSNELKSYDEYENLEFMLEQSFKVVTAQQTKLYISNNGQLAYLEAVDKTSYLKAVGLDYVKNISFLFYIDNNTNELKIIR</sequence>
<proteinExistence type="predicted"/>
<dbReference type="RefSeq" id="WP_058699602.1">
    <property type="nucleotide sequence ID" value="NZ_CP013690.1"/>
</dbReference>
<gene>
    <name evidence="2" type="ORF">AS202_14960</name>
</gene>
<evidence type="ECO:0000313" key="2">
    <source>
        <dbReference type="EMBL" id="ALU27378.1"/>
    </source>
</evidence>
<evidence type="ECO:0000313" key="3">
    <source>
        <dbReference type="Proteomes" id="UP000069030"/>
    </source>
</evidence>
<keyword evidence="1" id="KW-0732">Signal</keyword>
<dbReference type="KEGG" id="mod:AS202_14960"/>
<dbReference type="AlphaFoldDB" id="A0AAI8C649"/>
<organism evidence="2 3">
    <name type="scientific">Myroides odoratimimus</name>
    <dbReference type="NCBI Taxonomy" id="76832"/>
    <lineage>
        <taxon>Bacteria</taxon>
        <taxon>Pseudomonadati</taxon>
        <taxon>Bacteroidota</taxon>
        <taxon>Flavobacteriia</taxon>
        <taxon>Flavobacteriales</taxon>
        <taxon>Flavobacteriaceae</taxon>
        <taxon>Myroides</taxon>
    </lineage>
</organism>